<gene>
    <name evidence="5" type="primary">CSON001813</name>
</gene>
<dbReference type="InterPro" id="IPR002138">
    <property type="entry name" value="Pept_C14_p10"/>
</dbReference>
<dbReference type="Pfam" id="PF00656">
    <property type="entry name" value="Peptidase_C14"/>
    <property type="match status" value="2"/>
</dbReference>
<organism evidence="5">
    <name type="scientific">Culicoides sonorensis</name>
    <name type="common">Biting midge</name>
    <dbReference type="NCBI Taxonomy" id="179676"/>
    <lineage>
        <taxon>Eukaryota</taxon>
        <taxon>Metazoa</taxon>
        <taxon>Ecdysozoa</taxon>
        <taxon>Arthropoda</taxon>
        <taxon>Hexapoda</taxon>
        <taxon>Insecta</taxon>
        <taxon>Pterygota</taxon>
        <taxon>Neoptera</taxon>
        <taxon>Endopterygota</taxon>
        <taxon>Diptera</taxon>
        <taxon>Nematocera</taxon>
        <taxon>Chironomoidea</taxon>
        <taxon>Ceratopogonidae</taxon>
        <taxon>Ceratopogoninae</taxon>
        <taxon>Culicoides</taxon>
        <taxon>Monoculicoides</taxon>
    </lineage>
</organism>
<dbReference type="AlphaFoldDB" id="A0A336LRE5"/>
<dbReference type="EMBL" id="UFQT01000128">
    <property type="protein sequence ID" value="SSX20592.1"/>
    <property type="molecule type" value="Genomic_DNA"/>
</dbReference>
<dbReference type="PANTHER" id="PTHR22576">
    <property type="entry name" value="MUCOSA ASSOCIATED LYMPHOID TISSUE LYMPHOMA TRANSLOCATION PROTEIN 1/PARACASPASE"/>
    <property type="match status" value="1"/>
</dbReference>
<evidence type="ECO:0000259" key="3">
    <source>
        <dbReference type="PROSITE" id="PS50207"/>
    </source>
</evidence>
<name>A0A336LRE5_CULSO</name>
<sequence length="520" mass="59651">MSDYIDVYLLEKKLKVIIFNHTYFLNEPEKQRTLKIGEKVYECLRKLGNIEIEHVKSREEEILDENGAMHRRVIHDDLMAANVLNLMKTVSENGDSYSGLIVFVSSHGGMGMIGGEFCEFIQAHDKSYRKSLLWECFLDKPGWKGKPLMFFFQACRGGDATPGVRMSIDASGISDVRIFPDLFIMNATLPGAVAFKSDQNSIFADTLCSEISKNAHHLDLNSIALNVCKEVAQTFESCDMLEPKYYCSQQMPCIESTFTKYFFFSTKYQPHPKKEHYYESVQQPFILFLNYDNTFDDTVEDQTGEIERIRQDTRFLVDTFEKIGYGSHVELNATFERYKELTAQYCNLKDKNTFMVIFNGFGKQDYVQMANEQIKLHKLWTELLPDINSSELANEKPKVLLFLGKSVDVQINGLSGIVNRSCSQDEGAKNVKSCVRHFDGNKYTNIPITADMLLIFNYMEDNQQLDGASPFVHHFCKVLDSQKTNDFLKAIVMTSKNLLEQNQTAPFFFTLRKPLPIKAN</sequence>
<dbReference type="GO" id="GO:0004197">
    <property type="term" value="F:cysteine-type endopeptidase activity"/>
    <property type="evidence" value="ECO:0007669"/>
    <property type="project" value="InterPro"/>
</dbReference>
<dbReference type="SUPFAM" id="SSF52129">
    <property type="entry name" value="Caspase-like"/>
    <property type="match status" value="2"/>
</dbReference>
<proteinExistence type="inferred from homology"/>
<evidence type="ECO:0000256" key="2">
    <source>
        <dbReference type="RuleBase" id="RU003971"/>
    </source>
</evidence>
<feature type="domain" description="Caspase family p10" evidence="3">
    <location>
        <begin position="181"/>
        <end position="266"/>
    </location>
</feature>
<evidence type="ECO:0000259" key="4">
    <source>
        <dbReference type="PROSITE" id="PS50208"/>
    </source>
</evidence>
<dbReference type="SMART" id="SM00115">
    <property type="entry name" value="CASc"/>
    <property type="match status" value="1"/>
</dbReference>
<dbReference type="Gene3D" id="3.40.50.1460">
    <property type="match status" value="2"/>
</dbReference>
<comment type="similarity">
    <text evidence="1 2">Belongs to the peptidase C14A family.</text>
</comment>
<dbReference type="InterPro" id="IPR011600">
    <property type="entry name" value="Pept_C14_caspase"/>
</dbReference>
<dbReference type="OMA" id="FECTEAC"/>
<dbReference type="InterPro" id="IPR029030">
    <property type="entry name" value="Caspase-like_dom_sf"/>
</dbReference>
<dbReference type="InterPro" id="IPR001309">
    <property type="entry name" value="Pept_C14_p20"/>
</dbReference>
<dbReference type="InterPro" id="IPR052039">
    <property type="entry name" value="Caspase-related_regulators"/>
</dbReference>
<evidence type="ECO:0000256" key="1">
    <source>
        <dbReference type="ARBA" id="ARBA00010134"/>
    </source>
</evidence>
<dbReference type="InterPro" id="IPR015917">
    <property type="entry name" value="Pept_C14A"/>
</dbReference>
<reference evidence="5" key="1">
    <citation type="submission" date="2018-07" db="EMBL/GenBank/DDBJ databases">
        <authorList>
            <person name="Quirk P.G."/>
            <person name="Krulwich T.A."/>
        </authorList>
    </citation>
    <scope>NUCLEOTIDE SEQUENCE</scope>
</reference>
<feature type="domain" description="Caspase family p20" evidence="4">
    <location>
        <begin position="76"/>
        <end position="159"/>
    </location>
</feature>
<dbReference type="VEuPathDB" id="VectorBase:CSON001813"/>
<dbReference type="PROSITE" id="PS50208">
    <property type="entry name" value="CASPASE_P20"/>
    <property type="match status" value="1"/>
</dbReference>
<protein>
    <submittedName>
        <fullName evidence="5">CSON001813 protein</fullName>
    </submittedName>
</protein>
<dbReference type="PANTHER" id="PTHR22576:SF41">
    <property type="entry name" value="CASPASE 14, APOPTOSIS-RELATED CYSTEINE PEPTIDASE"/>
    <property type="match status" value="1"/>
</dbReference>
<dbReference type="PROSITE" id="PS50207">
    <property type="entry name" value="CASPASE_P10"/>
    <property type="match status" value="1"/>
</dbReference>
<dbReference type="GO" id="GO:0006508">
    <property type="term" value="P:proteolysis"/>
    <property type="evidence" value="ECO:0007669"/>
    <property type="project" value="InterPro"/>
</dbReference>
<evidence type="ECO:0000313" key="5">
    <source>
        <dbReference type="EMBL" id="SSX20592.1"/>
    </source>
</evidence>
<accession>A0A336LRE5</accession>